<keyword evidence="2" id="KW-0808">Transferase</keyword>
<dbReference type="GO" id="GO:0045337">
    <property type="term" value="P:farnesyl diphosphate biosynthetic process"/>
    <property type="evidence" value="ECO:0007669"/>
    <property type="project" value="TreeGrafter"/>
</dbReference>
<dbReference type="PROSITE" id="PS00723">
    <property type="entry name" value="POLYPRENYL_SYNTHASE_1"/>
    <property type="match status" value="1"/>
</dbReference>
<dbReference type="PANTHER" id="PTHR11525">
    <property type="entry name" value="FARNESYL-PYROPHOSPHATE SYNTHETASE"/>
    <property type="match status" value="1"/>
</dbReference>
<dbReference type="Pfam" id="PF00348">
    <property type="entry name" value="polyprenyl_synt"/>
    <property type="match status" value="1"/>
</dbReference>
<keyword evidence="9" id="KW-1185">Reference proteome</keyword>
<keyword evidence="3" id="KW-0479">Metal-binding</keyword>
<evidence type="ECO:0000313" key="6">
    <source>
        <dbReference type="EMBL" id="CAI3999804.1"/>
    </source>
</evidence>
<evidence type="ECO:0000256" key="2">
    <source>
        <dbReference type="ARBA" id="ARBA00022679"/>
    </source>
</evidence>
<dbReference type="GO" id="GO:0004161">
    <property type="term" value="F:dimethylallyltranstransferase activity"/>
    <property type="evidence" value="ECO:0007669"/>
    <property type="project" value="TreeGrafter"/>
</dbReference>
<dbReference type="InterPro" id="IPR033749">
    <property type="entry name" value="Polyprenyl_synt_CS"/>
</dbReference>
<dbReference type="EMBL" id="CAMXCT020002680">
    <property type="protein sequence ID" value="CAL1153179.1"/>
    <property type="molecule type" value="Genomic_DNA"/>
</dbReference>
<comment type="cofactor">
    <cofactor evidence="1">
        <name>Mg(2+)</name>
        <dbReference type="ChEBI" id="CHEBI:18420"/>
    </cofactor>
</comment>
<evidence type="ECO:0000256" key="3">
    <source>
        <dbReference type="ARBA" id="ARBA00022723"/>
    </source>
</evidence>
<dbReference type="SUPFAM" id="SSF48576">
    <property type="entry name" value="Terpenoid synthases"/>
    <property type="match status" value="1"/>
</dbReference>
<reference evidence="6" key="1">
    <citation type="submission" date="2022-10" db="EMBL/GenBank/DDBJ databases">
        <authorList>
            <person name="Chen Y."/>
            <person name="Dougan E. K."/>
            <person name="Chan C."/>
            <person name="Rhodes N."/>
            <person name="Thang M."/>
        </authorList>
    </citation>
    <scope>NUCLEOTIDE SEQUENCE</scope>
</reference>
<dbReference type="InterPro" id="IPR008949">
    <property type="entry name" value="Isoprenoid_synthase_dom_sf"/>
</dbReference>
<gene>
    <name evidence="6" type="ORF">C1SCF055_LOCUS25976</name>
</gene>
<dbReference type="AlphaFoldDB" id="A0A9P1CY05"/>
<dbReference type="InterPro" id="IPR039702">
    <property type="entry name" value="FPS1-like"/>
</dbReference>
<dbReference type="Proteomes" id="UP001152797">
    <property type="component" value="Unassembled WGS sequence"/>
</dbReference>
<comment type="caution">
    <text evidence="6">The sequence shown here is derived from an EMBL/GenBank/DDBJ whole genome shotgun (WGS) entry which is preliminary data.</text>
</comment>
<dbReference type="GO" id="GO:0004337">
    <property type="term" value="F:(2E,6E)-farnesyl diphosphate synthase activity"/>
    <property type="evidence" value="ECO:0007669"/>
    <property type="project" value="TreeGrafter"/>
</dbReference>
<dbReference type="OrthoDB" id="10257492at2759"/>
<evidence type="ECO:0000256" key="5">
    <source>
        <dbReference type="SAM" id="MobiDB-lite"/>
    </source>
</evidence>
<evidence type="ECO:0000313" key="7">
    <source>
        <dbReference type="EMBL" id="CAL1153179.1"/>
    </source>
</evidence>
<feature type="region of interest" description="Disordered" evidence="5">
    <location>
        <begin position="58"/>
        <end position="88"/>
    </location>
</feature>
<evidence type="ECO:0000313" key="9">
    <source>
        <dbReference type="Proteomes" id="UP001152797"/>
    </source>
</evidence>
<reference evidence="7" key="2">
    <citation type="submission" date="2024-04" db="EMBL/GenBank/DDBJ databases">
        <authorList>
            <person name="Chen Y."/>
            <person name="Shah S."/>
            <person name="Dougan E. K."/>
            <person name="Thang M."/>
            <person name="Chan C."/>
        </authorList>
    </citation>
    <scope>NUCLEOTIDE SEQUENCE [LARGE SCALE GENOMIC DNA]</scope>
</reference>
<evidence type="ECO:0000256" key="4">
    <source>
        <dbReference type="ARBA" id="ARBA00022842"/>
    </source>
</evidence>
<dbReference type="Gene3D" id="1.10.600.10">
    <property type="entry name" value="Farnesyl Diphosphate Synthase"/>
    <property type="match status" value="1"/>
</dbReference>
<dbReference type="InterPro" id="IPR000092">
    <property type="entry name" value="Polyprenyl_synt"/>
</dbReference>
<dbReference type="EMBL" id="CAMXCT030002680">
    <property type="protein sequence ID" value="CAL4787116.1"/>
    <property type="molecule type" value="Genomic_DNA"/>
</dbReference>
<feature type="region of interest" description="Disordered" evidence="5">
    <location>
        <begin position="423"/>
        <end position="464"/>
    </location>
</feature>
<name>A0A9P1CY05_9DINO</name>
<keyword evidence="4" id="KW-0460">Magnesium</keyword>
<evidence type="ECO:0000313" key="8">
    <source>
        <dbReference type="EMBL" id="CAL4787116.1"/>
    </source>
</evidence>
<dbReference type="GO" id="GO:0005737">
    <property type="term" value="C:cytoplasm"/>
    <property type="evidence" value="ECO:0007669"/>
    <property type="project" value="TreeGrafter"/>
</dbReference>
<dbReference type="EMBL" id="CAMXCT010002680">
    <property type="protein sequence ID" value="CAI3999804.1"/>
    <property type="molecule type" value="Genomic_DNA"/>
</dbReference>
<dbReference type="GO" id="GO:0046872">
    <property type="term" value="F:metal ion binding"/>
    <property type="evidence" value="ECO:0007669"/>
    <property type="project" value="UniProtKB-KW"/>
</dbReference>
<accession>A0A9P1CY05</accession>
<protein>
    <submittedName>
        <fullName evidence="8">Farnesyl pyrophosphate synthase (FPP synthase) (FPS) ((2E,6E)-farnesyl diphosphate synthase ) (Dimethylallyltranstransferase) (Farnesyl diphosphat e synthase) (Geranyltranstransferase)</fullName>
    </submittedName>
</protein>
<organism evidence="6">
    <name type="scientific">Cladocopium goreaui</name>
    <dbReference type="NCBI Taxonomy" id="2562237"/>
    <lineage>
        <taxon>Eukaryota</taxon>
        <taxon>Sar</taxon>
        <taxon>Alveolata</taxon>
        <taxon>Dinophyceae</taxon>
        <taxon>Suessiales</taxon>
        <taxon>Symbiodiniaceae</taxon>
        <taxon>Cladocopium</taxon>
    </lineage>
</organism>
<dbReference type="PANTHER" id="PTHR11525:SF0">
    <property type="entry name" value="FARNESYL PYROPHOSPHATE SYNTHASE"/>
    <property type="match status" value="1"/>
</dbReference>
<proteinExistence type="predicted"/>
<sequence>MTWAGTVRCPIEQQATRVQTTCAKAVAEGPAAAQAILTRRMSFCQLRHFTSCVTSDDHRPRFKGPAAASGAVTKSASLPPLPENKAGSVPGAKLQVVEQQLSNWDKYGRPWQSAVAIGRAQCWSSLQQANTFDAAAAIEVATSVGQESAVLASLPLADIDSDRGFRRPRNSSKTSSERWRFRKFTSPLIHWVLDIDPGIKFNVHSLIQWSLFLYAAYVSCNAYRVLGVIELCQDHLGPANQFFIMALREFLKSDLGRKTVWCAVSFWNMHITLKALGHMPESLPWLKKATILHTEIEGSSHPYSKKYRDDFIKLTKEVSPQPDYDRLTLSDEDTAAMEALLGPRGASRGSSQVVLWLVSLKEGQFDREKNVSTAQLRGTYPSSSSAARRGSGAGANGVGSSTRLLLASAGAAVLTKGFLSRRQRGVSGNENHRSSGRLVRNSATKTRTAEAVVEKSGRGAKEYDLSDPQASFEKVGRMVLKEMVNELPGLYELPSKEVSWVERSLEYNTQGGKMNRGLIVVETGVALMKHQGREPSNADLHRFAVLGWAVEYLQACMLMADDMMDGSVTRRGNPCWYRLPEVGLLNTNDFLMVEMYVYKIVKRHFGQEEIFPWLVDLLLETTFQTECGQLLDSICANCELEELTTERWTLIVKYKTAFYSFYLPVALAMLVTGVRDRTAFDTAREALLEMGIYFQAKRVIFRVFNPRNDVFYQPNYGFIILYFTETK</sequence>
<evidence type="ECO:0000256" key="1">
    <source>
        <dbReference type="ARBA" id="ARBA00001946"/>
    </source>
</evidence>
<feature type="compositionally biased region" description="Basic and acidic residues" evidence="5">
    <location>
        <begin position="452"/>
        <end position="464"/>
    </location>
</feature>